<dbReference type="OrthoDB" id="9797779at2"/>
<evidence type="ECO:0000313" key="2">
    <source>
        <dbReference type="Proteomes" id="UP000287243"/>
    </source>
</evidence>
<dbReference type="RefSeq" id="WP_128699250.1">
    <property type="nucleotide sequence ID" value="NZ_CP019384.1"/>
</dbReference>
<keyword evidence="2" id="KW-1185">Reference proteome</keyword>
<name>A0A410P3N9_VELA1</name>
<accession>A0A410P3N9</accession>
<protein>
    <submittedName>
        <fullName evidence="1">Purine nucleoside phosphorylase</fullName>
        <ecNumber evidence="1">2.4.2.1</ecNumber>
    </submittedName>
</protein>
<evidence type="ECO:0000313" key="1">
    <source>
        <dbReference type="EMBL" id="QAT16614.1"/>
    </source>
</evidence>
<keyword evidence="1" id="KW-0808">Transferase</keyword>
<dbReference type="EMBL" id="CP019384">
    <property type="protein sequence ID" value="QAT16614.1"/>
    <property type="molecule type" value="Genomic_DNA"/>
</dbReference>
<proteinExistence type="predicted"/>
<organism evidence="1 2">
    <name type="scientific">Velamenicoccus archaeovorus</name>
    <dbReference type="NCBI Taxonomy" id="1930593"/>
    <lineage>
        <taxon>Bacteria</taxon>
        <taxon>Pseudomonadati</taxon>
        <taxon>Candidatus Omnitrophota</taxon>
        <taxon>Candidatus Velamenicoccus</taxon>
    </lineage>
</organism>
<dbReference type="AlphaFoldDB" id="A0A410P3N9"/>
<dbReference type="InterPro" id="IPR007553">
    <property type="entry name" value="2-thiour_desulf"/>
</dbReference>
<dbReference type="EC" id="2.4.2.1" evidence="1"/>
<dbReference type="PANTHER" id="PTHR30087:SF1">
    <property type="entry name" value="HYPOTHETICAL CYTOSOLIC PROTEIN"/>
    <property type="match status" value="1"/>
</dbReference>
<dbReference type="PANTHER" id="PTHR30087">
    <property type="entry name" value="INNER MEMBRANE PROTEIN"/>
    <property type="match status" value="1"/>
</dbReference>
<dbReference type="GO" id="GO:0004731">
    <property type="term" value="F:purine-nucleoside phosphorylase activity"/>
    <property type="evidence" value="ECO:0007669"/>
    <property type="project" value="UniProtKB-EC"/>
</dbReference>
<reference evidence="1 2" key="1">
    <citation type="submission" date="2017-01" db="EMBL/GenBank/DDBJ databases">
        <title>First insights into the biology of 'candidatus Vampirococcus archaeovorus'.</title>
        <authorList>
            <person name="Kizina J."/>
            <person name="Jordan S."/>
            <person name="Stueber K."/>
            <person name="Reinhardt R."/>
            <person name="Harder J."/>
        </authorList>
    </citation>
    <scope>NUCLEOTIDE SEQUENCE [LARGE SCALE GENOMIC DNA]</scope>
    <source>
        <strain evidence="1 2">LiM</strain>
    </source>
</reference>
<dbReference type="KEGG" id="vai:BU251_02135"/>
<dbReference type="Pfam" id="PF04463">
    <property type="entry name" value="2-thiour_desulf"/>
    <property type="match status" value="1"/>
</dbReference>
<gene>
    <name evidence="1" type="ORF">BU251_02135</name>
</gene>
<dbReference type="Proteomes" id="UP000287243">
    <property type="component" value="Chromosome"/>
</dbReference>
<keyword evidence="1" id="KW-0328">Glycosyltransferase</keyword>
<sequence>MAQRTMMVSACLAGVNCVYDGSHNRQSHFAGLLHDGEVFLFCPEVLGGMRIPHPPSEIRGGDGFAVLEGRARVVSRDGRDVTEFFLLGARKTLAFARKHGVKTAVMKAKSPSCGCGKIYDGTFTKTLIPGFGVTAALLKQNGIEVVSDEEYLSVVKTEE</sequence>